<feature type="transmembrane region" description="Helical" evidence="8">
    <location>
        <begin position="74"/>
        <end position="91"/>
    </location>
</feature>
<dbReference type="STRING" id="1212489.Ldro_2519"/>
<evidence type="ECO:0008006" key="11">
    <source>
        <dbReference type="Google" id="ProtNLM"/>
    </source>
</evidence>
<dbReference type="PANTHER" id="PTHR33908:SF11">
    <property type="entry name" value="MEMBRANE PROTEIN"/>
    <property type="match status" value="1"/>
</dbReference>
<feature type="transmembrane region" description="Helical" evidence="8">
    <location>
        <begin position="272"/>
        <end position="294"/>
    </location>
</feature>
<evidence type="ECO:0000256" key="7">
    <source>
        <dbReference type="ARBA" id="ARBA00023136"/>
    </source>
</evidence>
<feature type="transmembrane region" description="Helical" evidence="8">
    <location>
        <begin position="12"/>
        <end position="33"/>
    </location>
</feature>
<dbReference type="GO" id="GO:0005886">
    <property type="term" value="C:plasma membrane"/>
    <property type="evidence" value="ECO:0007669"/>
    <property type="project" value="UniProtKB-SubCell"/>
</dbReference>
<evidence type="ECO:0000256" key="8">
    <source>
        <dbReference type="SAM" id="Phobius"/>
    </source>
</evidence>
<feature type="transmembrane region" description="Helical" evidence="8">
    <location>
        <begin position="301"/>
        <end position="319"/>
    </location>
</feature>
<feature type="transmembrane region" description="Helical" evidence="8">
    <location>
        <begin position="360"/>
        <end position="379"/>
    </location>
</feature>
<name>A0A0W0SPZ2_9GAMM</name>
<dbReference type="InterPro" id="IPR050297">
    <property type="entry name" value="LipidA_mod_glycosyltrf_83"/>
</dbReference>
<keyword evidence="2" id="KW-1003">Cell membrane</keyword>
<sequence length="510" mass="57849">MKGFKKITIRHHTILWLSLLTCIAFFFRFFLAFQEIAYLDRLFIPDDAYYILSISRSIVAGLGPSVDGVQLTNGFQPLISLFQLPIFLLGFKGDKAVSFAVCISAFWGGLSTFVLGYLLMILSSIRAAVFGSVLWIFCPIIIQNDLNGMETSLAGFLSLLLIVLVLLIDRKLTFLRLFTLGFVCGLAYLARVDTCFLLMVIGFFALLRWGFYATFFFVSIAFLVVLPWWLYSFSHFATVIPESGPAIKQLVNYIHRSTSYNILASLYALIEWFPFFKCLIITVFLGIILTFYIIVKGAARAGLLGYVFVSSIALQWGFYTFYLPAFWFFTRYYYFIYSIILILLALLLDEKKDSQSKRISLGLFLIILSAFCIHLPQFLDKPEQTKAADISSLKGYRDVALDLSTHLSPGDRVGAFQSGALSYYAPSSVRVINLDGVVNAAAAEAFKNKTMKNYVDSQQMNRFADWEYNAYLFKDRYGASFPGGCFNTIYEAQKQGNQRFTLRNYNSKCN</sequence>
<dbReference type="GO" id="GO:0009103">
    <property type="term" value="P:lipopolysaccharide biosynthetic process"/>
    <property type="evidence" value="ECO:0007669"/>
    <property type="project" value="UniProtKB-ARBA"/>
</dbReference>
<evidence type="ECO:0000256" key="1">
    <source>
        <dbReference type="ARBA" id="ARBA00004651"/>
    </source>
</evidence>
<keyword evidence="6 8" id="KW-1133">Transmembrane helix</keyword>
<feature type="transmembrane region" description="Helical" evidence="8">
    <location>
        <begin position="211"/>
        <end position="231"/>
    </location>
</feature>
<dbReference type="EMBL" id="LNXY01000028">
    <property type="protein sequence ID" value="KTC85347.1"/>
    <property type="molecule type" value="Genomic_DNA"/>
</dbReference>
<comment type="caution">
    <text evidence="9">The sequence shown here is derived from an EMBL/GenBank/DDBJ whole genome shotgun (WGS) entry which is preliminary data.</text>
</comment>
<keyword evidence="4" id="KW-0808">Transferase</keyword>
<comment type="subcellular location">
    <subcellularLocation>
        <location evidence="1">Cell membrane</location>
        <topology evidence="1">Multi-pass membrane protein</topology>
    </subcellularLocation>
</comment>
<feature type="transmembrane region" description="Helical" evidence="8">
    <location>
        <begin position="98"/>
        <end position="119"/>
    </location>
</feature>
<dbReference type="RefSeq" id="WP_058496802.1">
    <property type="nucleotide sequence ID" value="NZ_CAAAIU010000008.1"/>
</dbReference>
<evidence type="ECO:0000313" key="10">
    <source>
        <dbReference type="Proteomes" id="UP000054736"/>
    </source>
</evidence>
<dbReference type="Proteomes" id="UP000054736">
    <property type="component" value="Unassembled WGS sequence"/>
</dbReference>
<dbReference type="PATRIC" id="fig|1212489.4.peg.2654"/>
<keyword evidence="7 8" id="KW-0472">Membrane</keyword>
<proteinExistence type="predicted"/>
<feature type="transmembrane region" description="Helical" evidence="8">
    <location>
        <begin position="331"/>
        <end position="348"/>
    </location>
</feature>
<keyword evidence="10" id="KW-1185">Reference proteome</keyword>
<evidence type="ECO:0000256" key="4">
    <source>
        <dbReference type="ARBA" id="ARBA00022679"/>
    </source>
</evidence>
<organism evidence="9 10">
    <name type="scientific">Legionella drozanskii LLAP-1</name>
    <dbReference type="NCBI Taxonomy" id="1212489"/>
    <lineage>
        <taxon>Bacteria</taxon>
        <taxon>Pseudomonadati</taxon>
        <taxon>Pseudomonadota</taxon>
        <taxon>Gammaproteobacteria</taxon>
        <taxon>Legionellales</taxon>
        <taxon>Legionellaceae</taxon>
        <taxon>Legionella</taxon>
    </lineage>
</organism>
<gene>
    <name evidence="9" type="ORF">Ldro_2519</name>
</gene>
<reference evidence="9 10" key="1">
    <citation type="submission" date="2015-11" db="EMBL/GenBank/DDBJ databases">
        <title>Genomic analysis of 38 Legionella species identifies large and diverse effector repertoires.</title>
        <authorList>
            <person name="Burstein D."/>
            <person name="Amaro F."/>
            <person name="Zusman T."/>
            <person name="Lifshitz Z."/>
            <person name="Cohen O."/>
            <person name="Gilbert J.A."/>
            <person name="Pupko T."/>
            <person name="Shuman H.A."/>
            <person name="Segal G."/>
        </authorList>
    </citation>
    <scope>NUCLEOTIDE SEQUENCE [LARGE SCALE GENOMIC DNA]</scope>
    <source>
        <strain evidence="9 10">ATCC 700990</strain>
    </source>
</reference>
<evidence type="ECO:0000313" key="9">
    <source>
        <dbReference type="EMBL" id="KTC85347.1"/>
    </source>
</evidence>
<accession>A0A0W0SPZ2</accession>
<evidence type="ECO:0000256" key="5">
    <source>
        <dbReference type="ARBA" id="ARBA00022692"/>
    </source>
</evidence>
<dbReference type="PANTHER" id="PTHR33908">
    <property type="entry name" value="MANNOSYLTRANSFERASE YKCB-RELATED"/>
    <property type="match status" value="1"/>
</dbReference>
<feature type="transmembrane region" description="Helical" evidence="8">
    <location>
        <begin position="125"/>
        <end position="142"/>
    </location>
</feature>
<dbReference type="GO" id="GO:0016763">
    <property type="term" value="F:pentosyltransferase activity"/>
    <property type="evidence" value="ECO:0007669"/>
    <property type="project" value="TreeGrafter"/>
</dbReference>
<dbReference type="OrthoDB" id="7864577at2"/>
<protein>
    <recommendedName>
        <fullName evidence="11">Glycosyltransferase RgtA/B/C/D-like domain-containing protein</fullName>
    </recommendedName>
</protein>
<dbReference type="AlphaFoldDB" id="A0A0W0SPZ2"/>
<feature type="transmembrane region" description="Helical" evidence="8">
    <location>
        <begin position="149"/>
        <end position="168"/>
    </location>
</feature>
<keyword evidence="5 8" id="KW-0812">Transmembrane</keyword>
<evidence type="ECO:0000256" key="2">
    <source>
        <dbReference type="ARBA" id="ARBA00022475"/>
    </source>
</evidence>
<keyword evidence="3" id="KW-0328">Glycosyltransferase</keyword>
<evidence type="ECO:0000256" key="3">
    <source>
        <dbReference type="ARBA" id="ARBA00022676"/>
    </source>
</evidence>
<evidence type="ECO:0000256" key="6">
    <source>
        <dbReference type="ARBA" id="ARBA00022989"/>
    </source>
</evidence>